<protein>
    <submittedName>
        <fullName evidence="1">Uncharacterized protein</fullName>
    </submittedName>
</protein>
<evidence type="ECO:0000313" key="1">
    <source>
        <dbReference type="EnsemblMetazoa" id="GPPI000987-PA"/>
    </source>
</evidence>
<dbReference type="AlphaFoldDB" id="A0A1B0ALQ5"/>
<dbReference type="VEuPathDB" id="VectorBase:GPPI000987"/>
<name>A0A1B0ALQ5_9MUSC</name>
<reference evidence="1" key="2">
    <citation type="submission" date="2020-05" db="UniProtKB">
        <authorList>
            <consortium name="EnsemblMetazoa"/>
        </authorList>
    </citation>
    <scope>IDENTIFICATION</scope>
    <source>
        <strain evidence="1">IAEA</strain>
    </source>
</reference>
<dbReference type="EnsemblMetazoa" id="GPPI000987-RA">
    <property type="protein sequence ID" value="GPPI000987-PA"/>
    <property type="gene ID" value="GPPI000987"/>
</dbReference>
<keyword evidence="2" id="KW-1185">Reference proteome</keyword>
<dbReference type="EMBL" id="JXJN01000048">
    <property type="status" value="NOT_ANNOTATED_CDS"/>
    <property type="molecule type" value="Genomic_DNA"/>
</dbReference>
<dbReference type="Proteomes" id="UP000092460">
    <property type="component" value="Unassembled WGS sequence"/>
</dbReference>
<evidence type="ECO:0000313" key="2">
    <source>
        <dbReference type="Proteomes" id="UP000092460"/>
    </source>
</evidence>
<proteinExistence type="predicted"/>
<reference evidence="2" key="1">
    <citation type="submission" date="2015-01" db="EMBL/GenBank/DDBJ databases">
        <authorList>
            <person name="Aksoy S."/>
            <person name="Warren W."/>
            <person name="Wilson R.K."/>
        </authorList>
    </citation>
    <scope>NUCLEOTIDE SEQUENCE [LARGE SCALE GENOMIC DNA]</scope>
    <source>
        <strain evidence="2">IAEA</strain>
    </source>
</reference>
<sequence>MAGVKVRFKMIIGFTCSTRQRLVNSETTIQKLECCPFTLCTLLVTQARLKRVDVMHAQQCPDNGTINANVVS</sequence>
<organism evidence="1 2">
    <name type="scientific">Glossina palpalis gambiensis</name>
    <dbReference type="NCBI Taxonomy" id="67801"/>
    <lineage>
        <taxon>Eukaryota</taxon>
        <taxon>Metazoa</taxon>
        <taxon>Ecdysozoa</taxon>
        <taxon>Arthropoda</taxon>
        <taxon>Hexapoda</taxon>
        <taxon>Insecta</taxon>
        <taxon>Pterygota</taxon>
        <taxon>Neoptera</taxon>
        <taxon>Endopterygota</taxon>
        <taxon>Diptera</taxon>
        <taxon>Brachycera</taxon>
        <taxon>Muscomorpha</taxon>
        <taxon>Hippoboscoidea</taxon>
        <taxon>Glossinidae</taxon>
        <taxon>Glossina</taxon>
    </lineage>
</organism>
<accession>A0A1B0ALQ5</accession>